<feature type="compositionally biased region" description="Basic and acidic residues" evidence="1">
    <location>
        <begin position="49"/>
        <end position="61"/>
    </location>
</feature>
<protein>
    <submittedName>
        <fullName evidence="2">Uncharacterized protein</fullName>
    </submittedName>
</protein>
<proteinExistence type="predicted"/>
<evidence type="ECO:0000313" key="2">
    <source>
        <dbReference type="EMBL" id="OMI34720.1"/>
    </source>
</evidence>
<name>A0A1R1S933_9ACTN</name>
<comment type="caution">
    <text evidence="2">The sequence shown here is derived from an EMBL/GenBank/DDBJ whole genome shotgun (WGS) entry which is preliminary data.</text>
</comment>
<dbReference type="EMBL" id="ASQP01000447">
    <property type="protein sequence ID" value="OMI34720.1"/>
    <property type="molecule type" value="Genomic_DNA"/>
</dbReference>
<evidence type="ECO:0000256" key="1">
    <source>
        <dbReference type="SAM" id="MobiDB-lite"/>
    </source>
</evidence>
<organism evidence="2 3">
    <name type="scientific">Streptomyces sparsogenes DSM 40356</name>
    <dbReference type="NCBI Taxonomy" id="1331668"/>
    <lineage>
        <taxon>Bacteria</taxon>
        <taxon>Bacillati</taxon>
        <taxon>Actinomycetota</taxon>
        <taxon>Actinomycetes</taxon>
        <taxon>Kitasatosporales</taxon>
        <taxon>Streptomycetaceae</taxon>
        <taxon>Streptomyces</taxon>
    </lineage>
</organism>
<evidence type="ECO:0000313" key="3">
    <source>
        <dbReference type="Proteomes" id="UP000186168"/>
    </source>
</evidence>
<feature type="region of interest" description="Disordered" evidence="1">
    <location>
        <begin position="1"/>
        <end position="79"/>
    </location>
</feature>
<dbReference type="Proteomes" id="UP000186168">
    <property type="component" value="Unassembled WGS sequence"/>
</dbReference>
<accession>A0A1R1S933</accession>
<gene>
    <name evidence="2" type="ORF">SPAR_34891</name>
</gene>
<keyword evidence="3" id="KW-1185">Reference proteome</keyword>
<sequence length="79" mass="7833">MNGPAAACVSMDVKPAYAPRRCSPEDASHSAPAASPAPGAPDPPPGAADSRRSLEAAREKLGGTIEKSAAYAPSSSPSD</sequence>
<dbReference type="AlphaFoldDB" id="A0A1R1S933"/>
<dbReference type="STRING" id="67365.GCA_001704635_02090"/>
<reference evidence="2 3" key="1">
    <citation type="submission" date="2013-05" db="EMBL/GenBank/DDBJ databases">
        <title>Genome sequence of Streptomyces sparsogenes DSM 40356.</title>
        <authorList>
            <person name="Coyne S."/>
            <person name="Seebeck F.P."/>
        </authorList>
    </citation>
    <scope>NUCLEOTIDE SEQUENCE [LARGE SCALE GENOMIC DNA]</scope>
    <source>
        <strain evidence="2 3">DSM 40356</strain>
    </source>
</reference>
<feature type="compositionally biased region" description="Low complexity" evidence="1">
    <location>
        <begin position="68"/>
        <end position="79"/>
    </location>
</feature>